<evidence type="ECO:0000259" key="3">
    <source>
        <dbReference type="Pfam" id="PF26514"/>
    </source>
</evidence>
<keyword evidence="2" id="KW-0812">Transmembrane</keyword>
<dbReference type="Proteomes" id="UP000011612">
    <property type="component" value="Unassembled WGS sequence"/>
</dbReference>
<dbReference type="STRING" id="1230453.C453_08533"/>
<sequence>MLFGVVSSNRGVASVIPMFNTRQLVAVFLAVLVLGSVAGVATAQQGPSAGGAVVIDEGETYTGDLEAVGGSVVIAGTVTGDVSVTAGSVVVTETGEIGGTLEGVAGSVTLEGAVGDDVSIAAGAILVRDTAVVGGEMEAAGGDVRIDGTIAGDVRVGAEELLVGPNADIGGALEYDAATATIDSDAAIVGGATRVNDIGFSGPTIFGAPFQDGGFEAPVIPQWVFAGYWLLANLVLGAIVVLVAPQFAQRVTGLGTKKAVRSGGTGLLLVVAVPIVLLLLLLTIIGIPLSFAGGVGFLLALWVASIYGALVLGTWLLSLADYANRWAALALGLFVLAVLDFVPLGGIVEFVVVLVGLGAFALAIRGESGDEGDDGVSATDEGPQEGTPMA</sequence>
<dbReference type="EMBL" id="AOLK01000015">
    <property type="protein sequence ID" value="ELZ85848.1"/>
    <property type="molecule type" value="Genomic_DNA"/>
</dbReference>
<gene>
    <name evidence="4" type="ORF">C453_08533</name>
</gene>
<protein>
    <recommendedName>
        <fullName evidence="3">DUF8173 domain-containing protein</fullName>
    </recommendedName>
</protein>
<reference evidence="4 5" key="1">
    <citation type="journal article" date="2014" name="PLoS Genet.">
        <title>Phylogenetically driven sequencing of extremely halophilic archaea reveals strategies for static and dynamic osmo-response.</title>
        <authorList>
            <person name="Becker E.A."/>
            <person name="Seitzer P.M."/>
            <person name="Tritt A."/>
            <person name="Larsen D."/>
            <person name="Krusor M."/>
            <person name="Yao A.I."/>
            <person name="Wu D."/>
            <person name="Madern D."/>
            <person name="Eisen J.A."/>
            <person name="Darling A.E."/>
            <person name="Facciotti M.T."/>
        </authorList>
    </citation>
    <scope>NUCLEOTIDE SEQUENCE [LARGE SCALE GENOMIC DNA]</scope>
    <source>
        <strain evidence="4 5">ATCC BAA-1513</strain>
    </source>
</reference>
<evidence type="ECO:0000313" key="4">
    <source>
        <dbReference type="EMBL" id="ELZ85848.1"/>
    </source>
</evidence>
<feature type="transmembrane region" description="Helical" evidence="2">
    <location>
        <begin position="329"/>
        <end position="362"/>
    </location>
</feature>
<keyword evidence="2" id="KW-1133">Transmembrane helix</keyword>
<comment type="caution">
    <text evidence="4">The sequence shown here is derived from an EMBL/GenBank/DDBJ whole genome shotgun (WGS) entry which is preliminary data.</text>
</comment>
<feature type="transmembrane region" description="Helical" evidence="2">
    <location>
        <begin position="265"/>
        <end position="289"/>
    </location>
</feature>
<dbReference type="AlphaFoldDB" id="M0HQ22"/>
<feature type="transmembrane region" description="Helical" evidence="2">
    <location>
        <begin position="223"/>
        <end position="244"/>
    </location>
</feature>
<evidence type="ECO:0000313" key="5">
    <source>
        <dbReference type="Proteomes" id="UP000011612"/>
    </source>
</evidence>
<evidence type="ECO:0000256" key="2">
    <source>
        <dbReference type="SAM" id="Phobius"/>
    </source>
</evidence>
<keyword evidence="2" id="KW-0472">Membrane</keyword>
<dbReference type="PATRIC" id="fig|1230453.4.peg.1664"/>
<feature type="domain" description="DUF8173" evidence="3">
    <location>
        <begin position="227"/>
        <end position="361"/>
    </location>
</feature>
<dbReference type="InterPro" id="IPR058486">
    <property type="entry name" value="DUF8173"/>
</dbReference>
<evidence type="ECO:0000256" key="1">
    <source>
        <dbReference type="SAM" id="MobiDB-lite"/>
    </source>
</evidence>
<accession>M0HQ22</accession>
<feature type="region of interest" description="Disordered" evidence="1">
    <location>
        <begin position="368"/>
        <end position="390"/>
    </location>
</feature>
<feature type="transmembrane region" description="Helical" evidence="2">
    <location>
        <begin position="295"/>
        <end position="317"/>
    </location>
</feature>
<name>M0HQ22_HALEO</name>
<keyword evidence="5" id="KW-1185">Reference proteome</keyword>
<proteinExistence type="predicted"/>
<dbReference type="Pfam" id="PF26514">
    <property type="entry name" value="DUF8173"/>
    <property type="match status" value="1"/>
</dbReference>
<organism evidence="4 5">
    <name type="scientific">Haloferax elongans ATCC BAA-1513</name>
    <dbReference type="NCBI Taxonomy" id="1230453"/>
    <lineage>
        <taxon>Archaea</taxon>
        <taxon>Methanobacteriati</taxon>
        <taxon>Methanobacteriota</taxon>
        <taxon>Stenosarchaea group</taxon>
        <taxon>Halobacteria</taxon>
        <taxon>Halobacteriales</taxon>
        <taxon>Haloferacaceae</taxon>
        <taxon>Haloferax</taxon>
    </lineage>
</organism>